<organism evidence="9">
    <name type="scientific">viral metagenome</name>
    <dbReference type="NCBI Taxonomy" id="1070528"/>
    <lineage>
        <taxon>unclassified sequences</taxon>
        <taxon>metagenomes</taxon>
        <taxon>organismal metagenomes</taxon>
    </lineage>
</organism>
<dbReference type="PROSITE" id="PS51278">
    <property type="entry name" value="GATASE_TYPE_2"/>
    <property type="match status" value="1"/>
</dbReference>
<comment type="similarity">
    <text evidence="2">In the C-terminal section; belongs to the purine/pyrimidine phosphoribosyltransferase family.</text>
</comment>
<evidence type="ECO:0000256" key="6">
    <source>
        <dbReference type="ARBA" id="ARBA00022755"/>
    </source>
</evidence>
<feature type="domain" description="Glutamine amidotransferase type-2" evidence="8">
    <location>
        <begin position="5"/>
        <end position="270"/>
    </location>
</feature>
<evidence type="ECO:0000256" key="7">
    <source>
        <dbReference type="ARBA" id="ARBA00022962"/>
    </source>
</evidence>
<dbReference type="SUPFAM" id="SSF53271">
    <property type="entry name" value="PRTase-like"/>
    <property type="match status" value="1"/>
</dbReference>
<keyword evidence="6" id="KW-0658">Purine biosynthesis</keyword>
<dbReference type="GO" id="GO:0006189">
    <property type="term" value="P:'de novo' IMP biosynthetic process"/>
    <property type="evidence" value="ECO:0007669"/>
    <property type="project" value="UniProtKB-UniPathway"/>
</dbReference>
<dbReference type="GO" id="GO:0009113">
    <property type="term" value="P:purine nucleobase biosynthetic process"/>
    <property type="evidence" value="ECO:0007669"/>
    <property type="project" value="InterPro"/>
</dbReference>
<dbReference type="Gene3D" id="3.60.20.10">
    <property type="entry name" value="Glutamine Phosphoribosylpyrophosphate, subunit 1, domain 1"/>
    <property type="match status" value="1"/>
</dbReference>
<evidence type="ECO:0000313" key="9">
    <source>
        <dbReference type="EMBL" id="QHT27843.1"/>
    </source>
</evidence>
<keyword evidence="5" id="KW-0808">Transferase</keyword>
<dbReference type="InterPro" id="IPR029057">
    <property type="entry name" value="PRTase-like"/>
</dbReference>
<protein>
    <recommendedName>
        <fullName evidence="3">amidophosphoribosyltransferase</fullName>
        <ecNumber evidence="3">2.4.2.14</ecNumber>
    </recommendedName>
</protein>
<dbReference type="Pfam" id="PF00156">
    <property type="entry name" value="Pribosyltran"/>
    <property type="match status" value="1"/>
</dbReference>
<dbReference type="PANTHER" id="PTHR11907">
    <property type="entry name" value="AMIDOPHOSPHORIBOSYLTRANSFERASE"/>
    <property type="match status" value="1"/>
</dbReference>
<evidence type="ECO:0000256" key="3">
    <source>
        <dbReference type="ARBA" id="ARBA00011941"/>
    </source>
</evidence>
<dbReference type="EMBL" id="MN738843">
    <property type="protein sequence ID" value="QHT27843.1"/>
    <property type="molecule type" value="Genomic_DNA"/>
</dbReference>
<dbReference type="InterPro" id="IPR029055">
    <property type="entry name" value="Ntn_hydrolases_N"/>
</dbReference>
<keyword evidence="4" id="KW-0328">Glycosyltransferase</keyword>
<evidence type="ECO:0000256" key="1">
    <source>
        <dbReference type="ARBA" id="ARBA00005209"/>
    </source>
</evidence>
<comment type="pathway">
    <text evidence="1">Purine metabolism; IMP biosynthesis via de novo pathway; N(1)-(5-phospho-D-ribosyl)glycinamide from 5-phospho-alpha-D-ribose 1-diphosphate: step 1/2.</text>
</comment>
<accession>A0A6C0EHD5</accession>
<dbReference type="InterPro" id="IPR017932">
    <property type="entry name" value="GATase_2_dom"/>
</dbReference>
<dbReference type="CDD" id="cd06223">
    <property type="entry name" value="PRTases_typeI"/>
    <property type="match status" value="1"/>
</dbReference>
<dbReference type="InterPro" id="IPR005854">
    <property type="entry name" value="PurF"/>
</dbReference>
<dbReference type="SUPFAM" id="SSF56235">
    <property type="entry name" value="N-terminal nucleophile aminohydrolases (Ntn hydrolases)"/>
    <property type="match status" value="1"/>
</dbReference>
<evidence type="ECO:0000256" key="2">
    <source>
        <dbReference type="ARBA" id="ARBA00010138"/>
    </source>
</evidence>
<evidence type="ECO:0000256" key="4">
    <source>
        <dbReference type="ARBA" id="ARBA00022676"/>
    </source>
</evidence>
<sequence>MNTECGLIGIIGKEEINYKTVLESLIKLQHRGRESYGLSYIKKEDNKKNKLHIEKHYGLINEHELSNTIKNMYSKVWFGHVRYSTSGKKQNNNNNINNSFIDLTQPIAFTFSKYNDTAFIYNGNVPMFIWEKLFINYPKLKEYYNKNIALDIDINDSLLFIRLIILLKEEYTRNVSIKELNINNETNKTIIIGKILNKIVSLIDRAFCIVIQFDNECWVIRDKYGVRPLVYGLSENNKSIIISSENCCFNDNYRLVGDIKPGCIVKMDYKTLNIKLMSQIYSPVKKHCIFEYFYFMRKNTTVNDISVLEFRTNIGKLLFEELKKKDKLYKSLVKYDKNNKYDKKRENKLNNIIVCGIPESGIVQAQSFSEALNASYIQLIEKNPKNQQRTFILDNNKKRLDACKNKYQISKFNQKFIKDKKIILVDDSIVRGNTVKYLIKFIREYKPKEIHFMSASPPIVNICNYGVDFPDIEDLIAARRNIVDIEKELNINSLTYLNKKTFNNINSEYNNKFCLECFNN</sequence>
<dbReference type="AlphaFoldDB" id="A0A6C0EHD5"/>
<name>A0A6C0EHD5_9ZZZZ</name>
<evidence type="ECO:0000259" key="8">
    <source>
        <dbReference type="PROSITE" id="PS51278"/>
    </source>
</evidence>
<reference evidence="9" key="1">
    <citation type="journal article" date="2020" name="Nature">
        <title>Giant virus diversity and host interactions through global metagenomics.</title>
        <authorList>
            <person name="Schulz F."/>
            <person name="Roux S."/>
            <person name="Paez-Espino D."/>
            <person name="Jungbluth S."/>
            <person name="Walsh D.A."/>
            <person name="Denef V.J."/>
            <person name="McMahon K.D."/>
            <person name="Konstantinidis K.T."/>
            <person name="Eloe-Fadrosh E.A."/>
            <person name="Kyrpides N.C."/>
            <person name="Woyke T."/>
        </authorList>
    </citation>
    <scope>NUCLEOTIDE SEQUENCE</scope>
    <source>
        <strain evidence="9">GVMAG-M-3300000115-19</strain>
    </source>
</reference>
<dbReference type="UniPathway" id="UPA00074">
    <property type="reaction ID" value="UER00124"/>
</dbReference>
<dbReference type="PIRSF" id="PIRSF000485">
    <property type="entry name" value="Amd_phspho_trans"/>
    <property type="match status" value="1"/>
</dbReference>
<keyword evidence="7" id="KW-0315">Glutamine amidotransferase</keyword>
<proteinExistence type="inferred from homology"/>
<dbReference type="Gene3D" id="3.40.50.2020">
    <property type="match status" value="1"/>
</dbReference>
<dbReference type="GO" id="GO:0004044">
    <property type="term" value="F:amidophosphoribosyltransferase activity"/>
    <property type="evidence" value="ECO:0007669"/>
    <property type="project" value="UniProtKB-EC"/>
</dbReference>
<evidence type="ECO:0000256" key="5">
    <source>
        <dbReference type="ARBA" id="ARBA00022679"/>
    </source>
</evidence>
<dbReference type="EC" id="2.4.2.14" evidence="3"/>
<dbReference type="InterPro" id="IPR000836">
    <property type="entry name" value="PRTase_dom"/>
</dbReference>